<keyword evidence="8" id="KW-1185">Reference proteome</keyword>
<evidence type="ECO:0000256" key="5">
    <source>
        <dbReference type="HAMAP-Rule" id="MF_00651"/>
    </source>
</evidence>
<dbReference type="NCBIfam" id="TIGR00250">
    <property type="entry name" value="RNAse_H_YqgF"/>
    <property type="match status" value="1"/>
</dbReference>
<dbReference type="InterPro" id="IPR006641">
    <property type="entry name" value="YqgF/RNaseH-like_dom"/>
</dbReference>
<dbReference type="CDD" id="cd16964">
    <property type="entry name" value="YqgF"/>
    <property type="match status" value="1"/>
</dbReference>
<dbReference type="GO" id="GO:0005829">
    <property type="term" value="C:cytosol"/>
    <property type="evidence" value="ECO:0007669"/>
    <property type="project" value="TreeGrafter"/>
</dbReference>
<dbReference type="Pfam" id="PF03652">
    <property type="entry name" value="RuvX"/>
    <property type="match status" value="1"/>
</dbReference>
<comment type="similarity">
    <text evidence="5">Belongs to the YqgF HJR family.</text>
</comment>
<dbReference type="GO" id="GO:0000967">
    <property type="term" value="P:rRNA 5'-end processing"/>
    <property type="evidence" value="ECO:0007669"/>
    <property type="project" value="UniProtKB-UniRule"/>
</dbReference>
<keyword evidence="2 5" id="KW-0690">Ribosome biogenesis</keyword>
<dbReference type="HAMAP" id="MF_00651">
    <property type="entry name" value="Nuclease_YqgF"/>
    <property type="match status" value="1"/>
</dbReference>
<dbReference type="PANTHER" id="PTHR33317">
    <property type="entry name" value="POLYNUCLEOTIDYL TRANSFERASE, RIBONUCLEASE H-LIKE SUPERFAMILY PROTEIN"/>
    <property type="match status" value="1"/>
</dbReference>
<dbReference type="EMBL" id="BMFY01000008">
    <property type="protein sequence ID" value="GGA17633.1"/>
    <property type="molecule type" value="Genomic_DNA"/>
</dbReference>
<dbReference type="Proteomes" id="UP000616114">
    <property type="component" value="Unassembled WGS sequence"/>
</dbReference>
<dbReference type="InterPro" id="IPR012337">
    <property type="entry name" value="RNaseH-like_sf"/>
</dbReference>
<comment type="caution">
    <text evidence="7">The sequence shown here is derived from an EMBL/GenBank/DDBJ whole genome shotgun (WGS) entry which is preliminary data.</text>
</comment>
<protein>
    <recommendedName>
        <fullName evidence="5">Putative pre-16S rRNA nuclease</fullName>
        <ecNumber evidence="5">3.1.-.-</ecNumber>
    </recommendedName>
</protein>
<keyword evidence="4 5" id="KW-0378">Hydrolase</keyword>
<comment type="function">
    <text evidence="5">Could be a nuclease involved in processing of the 5'-end of pre-16S rRNA.</text>
</comment>
<dbReference type="RefSeq" id="WP_188550832.1">
    <property type="nucleotide sequence ID" value="NZ_BMFY01000008.1"/>
</dbReference>
<accession>A0A8J2TYZ9</accession>
<name>A0A8J2TYZ9_9MICO</name>
<evidence type="ECO:0000313" key="8">
    <source>
        <dbReference type="Proteomes" id="UP000616114"/>
    </source>
</evidence>
<reference evidence="7" key="1">
    <citation type="journal article" date="2014" name="Int. J. Syst. Evol. Microbiol.">
        <title>Complete genome sequence of Corynebacterium casei LMG S-19264T (=DSM 44701T), isolated from a smear-ripened cheese.</title>
        <authorList>
            <consortium name="US DOE Joint Genome Institute (JGI-PGF)"/>
            <person name="Walter F."/>
            <person name="Albersmeier A."/>
            <person name="Kalinowski J."/>
            <person name="Ruckert C."/>
        </authorList>
    </citation>
    <scope>NUCLEOTIDE SEQUENCE</scope>
    <source>
        <strain evidence="7">CGMCC 1.12785</strain>
    </source>
</reference>
<evidence type="ECO:0000256" key="1">
    <source>
        <dbReference type="ARBA" id="ARBA00022490"/>
    </source>
</evidence>
<keyword evidence="1 5" id="KW-0963">Cytoplasm</keyword>
<sequence>MSFRRGRRIGVDVGSVRIGLALCDPDGILATPLGTVQRVDDAAAVAEISAYVHEHEPLELVVGRPKSLDGQDRASARTAREFTALLAQRLALPIRLVDERLSTAGAARQLQQAGMNSRKQRGVVDSQAAVLILQQALDAEKTTGRPAGELFGQEGSP</sequence>
<feature type="domain" description="YqgF/RNase H-like" evidence="6">
    <location>
        <begin position="6"/>
        <end position="106"/>
    </location>
</feature>
<evidence type="ECO:0000256" key="2">
    <source>
        <dbReference type="ARBA" id="ARBA00022517"/>
    </source>
</evidence>
<dbReference type="SMART" id="SM00732">
    <property type="entry name" value="YqgFc"/>
    <property type="match status" value="1"/>
</dbReference>
<dbReference type="SUPFAM" id="SSF53098">
    <property type="entry name" value="Ribonuclease H-like"/>
    <property type="match status" value="1"/>
</dbReference>
<dbReference type="PANTHER" id="PTHR33317:SF4">
    <property type="entry name" value="POLYNUCLEOTIDYL TRANSFERASE, RIBONUCLEASE H-LIKE SUPERFAMILY PROTEIN"/>
    <property type="match status" value="1"/>
</dbReference>
<proteinExistence type="inferred from homology"/>
<organism evidence="7 8">
    <name type="scientific">Sediminivirga luteola</name>
    <dbReference type="NCBI Taxonomy" id="1774748"/>
    <lineage>
        <taxon>Bacteria</taxon>
        <taxon>Bacillati</taxon>
        <taxon>Actinomycetota</taxon>
        <taxon>Actinomycetes</taxon>
        <taxon>Micrococcales</taxon>
        <taxon>Brevibacteriaceae</taxon>
        <taxon>Sediminivirga</taxon>
    </lineage>
</organism>
<dbReference type="InterPro" id="IPR037027">
    <property type="entry name" value="YqgF/RNaseH-like_dom_sf"/>
</dbReference>
<comment type="subcellular location">
    <subcellularLocation>
        <location evidence="5">Cytoplasm</location>
    </subcellularLocation>
</comment>
<evidence type="ECO:0000256" key="3">
    <source>
        <dbReference type="ARBA" id="ARBA00022722"/>
    </source>
</evidence>
<dbReference type="Gene3D" id="3.30.420.140">
    <property type="entry name" value="YqgF/RNase H-like domain"/>
    <property type="match status" value="1"/>
</dbReference>
<dbReference type="AlphaFoldDB" id="A0A8J2TYZ9"/>
<evidence type="ECO:0000313" key="7">
    <source>
        <dbReference type="EMBL" id="GGA17633.1"/>
    </source>
</evidence>
<evidence type="ECO:0000259" key="6">
    <source>
        <dbReference type="SMART" id="SM00732"/>
    </source>
</evidence>
<reference evidence="7" key="2">
    <citation type="submission" date="2020-09" db="EMBL/GenBank/DDBJ databases">
        <authorList>
            <person name="Sun Q."/>
            <person name="Zhou Y."/>
        </authorList>
    </citation>
    <scope>NUCLEOTIDE SEQUENCE</scope>
    <source>
        <strain evidence="7">CGMCC 1.12785</strain>
    </source>
</reference>
<dbReference type="InterPro" id="IPR005227">
    <property type="entry name" value="YqgF"/>
</dbReference>
<evidence type="ECO:0000256" key="4">
    <source>
        <dbReference type="ARBA" id="ARBA00022801"/>
    </source>
</evidence>
<dbReference type="EC" id="3.1.-.-" evidence="5"/>
<gene>
    <name evidence="7" type="ORF">GCM10011333_20940</name>
</gene>
<dbReference type="GO" id="GO:0004518">
    <property type="term" value="F:nuclease activity"/>
    <property type="evidence" value="ECO:0007669"/>
    <property type="project" value="UniProtKB-KW"/>
</dbReference>
<keyword evidence="3 5" id="KW-0540">Nuclease</keyword>
<dbReference type="GO" id="GO:0016788">
    <property type="term" value="F:hydrolase activity, acting on ester bonds"/>
    <property type="evidence" value="ECO:0007669"/>
    <property type="project" value="UniProtKB-UniRule"/>
</dbReference>